<dbReference type="InterPro" id="IPR007373">
    <property type="entry name" value="Thiamin_PyroPKinase_B1-bd"/>
</dbReference>
<dbReference type="Proteomes" id="UP001177670">
    <property type="component" value="Unassembled WGS sequence"/>
</dbReference>
<dbReference type="AlphaFoldDB" id="A0AA40FMG9"/>
<protein>
    <recommendedName>
        <fullName evidence="5">Thiamin pyrophosphokinase thiamin-binding domain-containing protein</fullName>
    </recommendedName>
</protein>
<dbReference type="InterPro" id="IPR036759">
    <property type="entry name" value="TPK_catalytic_sf"/>
</dbReference>
<evidence type="ECO:0000259" key="5">
    <source>
        <dbReference type="SMART" id="SM00983"/>
    </source>
</evidence>
<sequence>MIFYFKFGKEVNVTVDGGTCKWLRYLEEQGIDLLNENHTEYVPNLITGDMDSCPPLILEKLKSMGAMIIKTPDQDHTDYTKSLFELGIYVKKKNVKLNRIYVFADTSGRFDHIMGNINTLYKSDKIIEESIQVIQLANDSLTWVLRPGLHSIIIPKILVQNNSWCGLLPIGAPVNCIVTTGLKWNLNKETQLQFGSVVSSSNTYDNCSEVTINTDSPVIWSMGIEPLQKNINNYISSNT</sequence>
<accession>A0AA40FMG9</accession>
<evidence type="ECO:0000256" key="2">
    <source>
        <dbReference type="ARBA" id="ARBA00022741"/>
    </source>
</evidence>
<dbReference type="GO" id="GO:0005524">
    <property type="term" value="F:ATP binding"/>
    <property type="evidence" value="ECO:0007669"/>
    <property type="project" value="UniProtKB-KW"/>
</dbReference>
<dbReference type="SMART" id="SM00983">
    <property type="entry name" value="TPK_B1_binding"/>
    <property type="match status" value="1"/>
</dbReference>
<dbReference type="GO" id="GO:0004788">
    <property type="term" value="F:thiamine diphosphokinase activity"/>
    <property type="evidence" value="ECO:0007669"/>
    <property type="project" value="InterPro"/>
</dbReference>
<keyword evidence="1" id="KW-0808">Transferase</keyword>
<comment type="caution">
    <text evidence="6">The sequence shown here is derived from an EMBL/GenBank/DDBJ whole genome shotgun (WGS) entry which is preliminary data.</text>
</comment>
<dbReference type="Gene3D" id="2.60.120.320">
    <property type="entry name" value="Thiamin pyrophosphokinase, thiamin-binding domain"/>
    <property type="match status" value="1"/>
</dbReference>
<dbReference type="Gene3D" id="3.40.50.10240">
    <property type="entry name" value="Thiamin pyrophosphokinase, catalytic domain"/>
    <property type="match status" value="1"/>
</dbReference>
<dbReference type="SUPFAM" id="SSF63999">
    <property type="entry name" value="Thiamin pyrophosphokinase, catalytic domain"/>
    <property type="match status" value="1"/>
</dbReference>
<dbReference type="PANTHER" id="PTHR13622">
    <property type="entry name" value="THIAMIN PYROPHOSPHOKINASE"/>
    <property type="match status" value="1"/>
</dbReference>
<dbReference type="CDD" id="cd07995">
    <property type="entry name" value="TPK"/>
    <property type="match status" value="1"/>
</dbReference>
<dbReference type="NCBIfam" id="TIGR01378">
    <property type="entry name" value="thi_PPkinase"/>
    <property type="match status" value="1"/>
</dbReference>
<dbReference type="InterPro" id="IPR007371">
    <property type="entry name" value="TPK_catalytic"/>
</dbReference>
<dbReference type="PANTHER" id="PTHR13622:SF8">
    <property type="entry name" value="THIAMIN PYROPHOSPHOKINASE 1"/>
    <property type="match status" value="1"/>
</dbReference>
<organism evidence="6 7">
    <name type="scientific">Melipona bicolor</name>
    <dbReference type="NCBI Taxonomy" id="60889"/>
    <lineage>
        <taxon>Eukaryota</taxon>
        <taxon>Metazoa</taxon>
        <taxon>Ecdysozoa</taxon>
        <taxon>Arthropoda</taxon>
        <taxon>Hexapoda</taxon>
        <taxon>Insecta</taxon>
        <taxon>Pterygota</taxon>
        <taxon>Neoptera</taxon>
        <taxon>Endopterygota</taxon>
        <taxon>Hymenoptera</taxon>
        <taxon>Apocrita</taxon>
        <taxon>Aculeata</taxon>
        <taxon>Apoidea</taxon>
        <taxon>Anthophila</taxon>
        <taxon>Apidae</taxon>
        <taxon>Melipona</taxon>
    </lineage>
</organism>
<dbReference type="GO" id="GO:0016301">
    <property type="term" value="F:kinase activity"/>
    <property type="evidence" value="ECO:0007669"/>
    <property type="project" value="UniProtKB-KW"/>
</dbReference>
<dbReference type="InterPro" id="IPR036371">
    <property type="entry name" value="TPK_B1-bd_sf"/>
</dbReference>
<dbReference type="Pfam" id="PF04263">
    <property type="entry name" value="TPK_catalytic"/>
    <property type="match status" value="1"/>
</dbReference>
<dbReference type="EMBL" id="JAHYIQ010000026">
    <property type="protein sequence ID" value="KAK1121593.1"/>
    <property type="molecule type" value="Genomic_DNA"/>
</dbReference>
<gene>
    <name evidence="6" type="ORF">K0M31_010386</name>
</gene>
<evidence type="ECO:0000256" key="1">
    <source>
        <dbReference type="ARBA" id="ARBA00022679"/>
    </source>
</evidence>
<dbReference type="GO" id="GO:0030975">
    <property type="term" value="F:thiamine binding"/>
    <property type="evidence" value="ECO:0007669"/>
    <property type="project" value="InterPro"/>
</dbReference>
<proteinExistence type="predicted"/>
<name>A0AA40FMG9_9HYME</name>
<dbReference type="Pfam" id="PF04265">
    <property type="entry name" value="TPK_B1_binding"/>
    <property type="match status" value="1"/>
</dbReference>
<keyword evidence="3" id="KW-0418">Kinase</keyword>
<evidence type="ECO:0000313" key="7">
    <source>
        <dbReference type="Proteomes" id="UP001177670"/>
    </source>
</evidence>
<reference evidence="6" key="1">
    <citation type="submission" date="2021-10" db="EMBL/GenBank/DDBJ databases">
        <title>Melipona bicolor Genome sequencing and assembly.</title>
        <authorList>
            <person name="Araujo N.S."/>
            <person name="Arias M.C."/>
        </authorList>
    </citation>
    <scope>NUCLEOTIDE SEQUENCE</scope>
    <source>
        <strain evidence="6">USP_2M_L1-L4_2017</strain>
        <tissue evidence="6">Whole body</tissue>
    </source>
</reference>
<keyword evidence="7" id="KW-1185">Reference proteome</keyword>
<dbReference type="FunFam" id="2.60.120.320:FF:000001">
    <property type="entry name" value="Thiamine pyrophosphokinase"/>
    <property type="match status" value="1"/>
</dbReference>
<keyword evidence="2" id="KW-0547">Nucleotide-binding</keyword>
<dbReference type="SUPFAM" id="SSF63862">
    <property type="entry name" value="Thiamin pyrophosphokinase, substrate-binding domain"/>
    <property type="match status" value="1"/>
</dbReference>
<evidence type="ECO:0000256" key="3">
    <source>
        <dbReference type="ARBA" id="ARBA00022777"/>
    </source>
</evidence>
<evidence type="ECO:0000313" key="6">
    <source>
        <dbReference type="EMBL" id="KAK1121593.1"/>
    </source>
</evidence>
<dbReference type="GO" id="GO:0006772">
    <property type="term" value="P:thiamine metabolic process"/>
    <property type="evidence" value="ECO:0007669"/>
    <property type="project" value="InterPro"/>
</dbReference>
<keyword evidence="4" id="KW-0067">ATP-binding</keyword>
<dbReference type="GO" id="GO:0009229">
    <property type="term" value="P:thiamine diphosphate biosynthetic process"/>
    <property type="evidence" value="ECO:0007669"/>
    <property type="project" value="InterPro"/>
</dbReference>
<evidence type="ECO:0000256" key="4">
    <source>
        <dbReference type="ARBA" id="ARBA00022840"/>
    </source>
</evidence>
<feature type="domain" description="Thiamin pyrophosphokinase thiamin-binding" evidence="5">
    <location>
        <begin position="148"/>
        <end position="218"/>
    </location>
</feature>
<dbReference type="InterPro" id="IPR006282">
    <property type="entry name" value="Thi_PPkinase"/>
</dbReference>